<evidence type="ECO:0000313" key="4">
    <source>
        <dbReference type="Proteomes" id="UP001559025"/>
    </source>
</evidence>
<keyword evidence="1" id="KW-0812">Transmembrane</keyword>
<protein>
    <submittedName>
        <fullName evidence="3">DUF3592 domain-containing protein</fullName>
    </submittedName>
</protein>
<dbReference type="Pfam" id="PF12158">
    <property type="entry name" value="DUF3592"/>
    <property type="match status" value="1"/>
</dbReference>
<evidence type="ECO:0000256" key="1">
    <source>
        <dbReference type="SAM" id="Phobius"/>
    </source>
</evidence>
<feature type="transmembrane region" description="Helical" evidence="1">
    <location>
        <begin position="23"/>
        <end position="43"/>
    </location>
</feature>
<dbReference type="Proteomes" id="UP001559025">
    <property type="component" value="Unassembled WGS sequence"/>
</dbReference>
<gene>
    <name evidence="3" type="ORF">V1479_23150</name>
</gene>
<name>A0ABV3WZU7_9HYPH</name>
<evidence type="ECO:0000313" key="3">
    <source>
        <dbReference type="EMBL" id="MEX4010222.1"/>
    </source>
</evidence>
<feature type="transmembrane region" description="Helical" evidence="1">
    <location>
        <begin position="158"/>
        <end position="182"/>
    </location>
</feature>
<proteinExistence type="predicted"/>
<keyword evidence="4" id="KW-1185">Reference proteome</keyword>
<comment type="caution">
    <text evidence="3">The sequence shown here is derived from an EMBL/GenBank/DDBJ whole genome shotgun (WGS) entry which is preliminary data.</text>
</comment>
<organism evidence="3 4">
    <name type="scientific">Neoaquamicrobium sediminum</name>
    <dbReference type="NCBI Taxonomy" id="1849104"/>
    <lineage>
        <taxon>Bacteria</taxon>
        <taxon>Pseudomonadati</taxon>
        <taxon>Pseudomonadota</taxon>
        <taxon>Alphaproteobacteria</taxon>
        <taxon>Hyphomicrobiales</taxon>
        <taxon>Phyllobacteriaceae</taxon>
        <taxon>Neoaquamicrobium</taxon>
    </lineage>
</organism>
<evidence type="ECO:0000259" key="2">
    <source>
        <dbReference type="Pfam" id="PF12158"/>
    </source>
</evidence>
<sequence length="189" mass="20557">MDTASFGAIRARGGRNTRHRGRALNVLIGMALAIVSFALLASVPSRQAATHMEARAWPTAEATIVSATLFEDRLPRGEGFVSELVLSVAYEFEADGERRTGHSASLSDRAEPGDRRLRRLYHRLVFASVTGRTVPAHYDPDNPDRAYLETSFAWRPAILKGLLGLVGMIAGLLLMAAPLRLLGRPAPLL</sequence>
<feature type="domain" description="DUF3592" evidence="2">
    <location>
        <begin position="61"/>
        <end position="151"/>
    </location>
</feature>
<accession>A0ABV3WZU7</accession>
<reference evidence="3 4" key="1">
    <citation type="submission" date="2024-01" db="EMBL/GenBank/DDBJ databases">
        <title>New evidence supports the origin of RcGTA from prophage.</title>
        <authorList>
            <person name="Xu Y."/>
            <person name="Liu B."/>
            <person name="Chen F."/>
        </authorList>
    </citation>
    <scope>NUCLEOTIDE SEQUENCE [LARGE SCALE GENOMIC DNA]</scope>
    <source>
        <strain evidence="3 4">CBW1107-2</strain>
    </source>
</reference>
<keyword evidence="1" id="KW-1133">Transmembrane helix</keyword>
<keyword evidence="1" id="KW-0472">Membrane</keyword>
<dbReference type="InterPro" id="IPR021994">
    <property type="entry name" value="DUF3592"/>
</dbReference>
<dbReference type="EMBL" id="JAZHFV010000010">
    <property type="protein sequence ID" value="MEX4010222.1"/>
    <property type="molecule type" value="Genomic_DNA"/>
</dbReference>
<dbReference type="RefSeq" id="WP_368804938.1">
    <property type="nucleotide sequence ID" value="NZ_JAZHFV010000010.1"/>
</dbReference>